<dbReference type="PANTHER" id="PTHR13547">
    <property type="match status" value="1"/>
</dbReference>
<feature type="repeat" description="PPR" evidence="13">
    <location>
        <begin position="292"/>
        <end position="326"/>
    </location>
</feature>
<feature type="compositionally biased region" description="Low complexity" evidence="14">
    <location>
        <begin position="92"/>
        <end position="102"/>
    </location>
</feature>
<feature type="domain" description="PROP1-like PPR" evidence="16">
    <location>
        <begin position="233"/>
        <end position="379"/>
    </location>
</feature>
<dbReference type="Pfam" id="PF17177">
    <property type="entry name" value="PPR_long"/>
    <property type="match status" value="2"/>
</dbReference>
<dbReference type="Proteomes" id="UP000036987">
    <property type="component" value="Unassembled WGS sequence"/>
</dbReference>
<dbReference type="OMA" id="KMGQHHY"/>
<evidence type="ECO:0000256" key="13">
    <source>
        <dbReference type="PROSITE-ProRule" id="PRU00708"/>
    </source>
</evidence>
<dbReference type="Gene3D" id="1.25.40.10">
    <property type="entry name" value="Tetratricopeptide repeat domain"/>
    <property type="match status" value="1"/>
</dbReference>
<evidence type="ECO:0000256" key="8">
    <source>
        <dbReference type="ARBA" id="ARBA00022737"/>
    </source>
</evidence>
<keyword evidence="8" id="KW-0677">Repeat</keyword>
<dbReference type="Gene3D" id="3.40.50.11980">
    <property type="match status" value="1"/>
</dbReference>
<sequence>MDFKSLYHHHHQPHHFLLPLHFLPPLLTHGKSSKIVSISPPVTHCGSFFPALAYITRANAGGVFAKLPQREQAEADYGLSNDSLRILEGGESESSSSSSVVGGRKDGGFKRRRRNRSGELIVSSGLPKVKPDTNILKKEKKKGVKKSKKGSNDLGFKMRVGLDMCSKKGDVMGAISLYDSALKTDLKLDQYHYNVLLYLCSSASTGVILRGKSGSKNSSTDGKHNNDIHVSETTKKYALKRGFEIYERICSDDIPLSEAALTSISRMAMSMGNGDMAFQIVKKIKSLGLTLRLRSYDPALFTFCNNGDLDKAFEVENHMLDSNVDPEEPELRALLKLSIKARRSEKVYYLLQKLRTTVRQVSPSTAELIEMWFKSLDASRVGKRKLDSKLVVRAMENGGGGWHGLGWLGKGKWSVARTQIDSNGLCHECGEKLVAIDIDPIKTENFSRSVASIAAKREKDSSNFEDFQKWLEYFGPFEAVIDAANIGLFSQRSFSVTKVNAVVNGIRQKLPSKKWPLIIVHNRRIYGDKKINEPMNIKVLEKWKNADALYATPTGSNDDWYWLYAAVKCKALIVTNDEMRDHIFQTLGNDFFPKWKERHQVHFNFDVGGPEFQMPPACSVVIQETQRGHWHIPISSEQNLESGRSRTWLCVTRATFPSTSSCQELSSSPGKNREPASLKKKTTSRRTSRSTAKTSAKKIVTIRRSRKAENIAGRVEVPSILKSRPVSDTNNS</sequence>
<dbReference type="FunFam" id="1.25.40.10:FF:000339">
    <property type="entry name" value="Proteinaceous RNase P 1, chloroplastic/mitochondrial"/>
    <property type="match status" value="1"/>
</dbReference>
<keyword evidence="11" id="KW-0460">Magnesium</keyword>
<dbReference type="InterPro" id="IPR002885">
    <property type="entry name" value="PPR_rpt"/>
</dbReference>
<dbReference type="GO" id="GO:0046872">
    <property type="term" value="F:metal ion binding"/>
    <property type="evidence" value="ECO:0007669"/>
    <property type="project" value="UniProtKB-KW"/>
</dbReference>
<keyword evidence="6" id="KW-0540">Nuclease</keyword>
<dbReference type="Pfam" id="PF16953">
    <property type="entry name" value="PRORP"/>
    <property type="match status" value="1"/>
</dbReference>
<dbReference type="STRING" id="29655.A0A0K9NW37"/>
<dbReference type="GO" id="GO:0001682">
    <property type="term" value="P:tRNA 5'-leader removal"/>
    <property type="evidence" value="ECO:0000318"/>
    <property type="project" value="GO_Central"/>
</dbReference>
<dbReference type="InterPro" id="IPR031595">
    <property type="entry name" value="PRORP_C"/>
</dbReference>
<dbReference type="EMBL" id="LFYR01001623">
    <property type="protein sequence ID" value="KMZ60160.1"/>
    <property type="molecule type" value="Genomic_DNA"/>
</dbReference>
<feature type="compositionally biased region" description="Basic residues" evidence="14">
    <location>
        <begin position="678"/>
        <end position="688"/>
    </location>
</feature>
<evidence type="ECO:0000256" key="7">
    <source>
        <dbReference type="ARBA" id="ARBA00022723"/>
    </source>
</evidence>
<keyword evidence="7" id="KW-0479">Metal-binding</keyword>
<dbReference type="EC" id="3.1.26.5" evidence="4"/>
<name>A0A0K9NW37_ZOSMR</name>
<feature type="domain" description="PROP1-like PPR" evidence="16">
    <location>
        <begin position="146"/>
        <end position="208"/>
    </location>
</feature>
<feature type="domain" description="PRORP" evidence="15">
    <location>
        <begin position="420"/>
        <end position="650"/>
    </location>
</feature>
<feature type="region of interest" description="Disordered" evidence="14">
    <location>
        <begin position="89"/>
        <end position="114"/>
    </location>
</feature>
<evidence type="ECO:0000256" key="6">
    <source>
        <dbReference type="ARBA" id="ARBA00022722"/>
    </source>
</evidence>
<dbReference type="InterPro" id="IPR011990">
    <property type="entry name" value="TPR-like_helical_dom_sf"/>
</dbReference>
<comment type="cofactor">
    <cofactor evidence="2">
        <name>Mg(2+)</name>
        <dbReference type="ChEBI" id="CHEBI:18420"/>
    </cofactor>
</comment>
<reference evidence="18" key="1">
    <citation type="journal article" date="2016" name="Nature">
        <title>The genome of the seagrass Zostera marina reveals angiosperm adaptation to the sea.</title>
        <authorList>
            <person name="Olsen J.L."/>
            <person name="Rouze P."/>
            <person name="Verhelst B."/>
            <person name="Lin Y.-C."/>
            <person name="Bayer T."/>
            <person name="Collen J."/>
            <person name="Dattolo E."/>
            <person name="De Paoli E."/>
            <person name="Dittami S."/>
            <person name="Maumus F."/>
            <person name="Michel G."/>
            <person name="Kersting A."/>
            <person name="Lauritano C."/>
            <person name="Lohaus R."/>
            <person name="Toepel M."/>
            <person name="Tonon T."/>
            <person name="Vanneste K."/>
            <person name="Amirebrahimi M."/>
            <person name="Brakel J."/>
            <person name="Bostroem C."/>
            <person name="Chovatia M."/>
            <person name="Grimwood J."/>
            <person name="Jenkins J.W."/>
            <person name="Jueterbock A."/>
            <person name="Mraz A."/>
            <person name="Stam W.T."/>
            <person name="Tice H."/>
            <person name="Bornberg-Bauer E."/>
            <person name="Green P.J."/>
            <person name="Pearson G.A."/>
            <person name="Procaccini G."/>
            <person name="Duarte C.M."/>
            <person name="Schmutz J."/>
            <person name="Reusch T.B.H."/>
            <person name="Van de Peer Y."/>
        </authorList>
    </citation>
    <scope>NUCLEOTIDE SEQUENCE [LARGE SCALE GENOMIC DNA]</scope>
    <source>
        <strain evidence="18">cv. Finnish</strain>
    </source>
</reference>
<evidence type="ECO:0000259" key="16">
    <source>
        <dbReference type="Pfam" id="PF17177"/>
    </source>
</evidence>
<evidence type="ECO:0000256" key="12">
    <source>
        <dbReference type="ARBA" id="ARBA00023211"/>
    </source>
</evidence>
<dbReference type="AlphaFoldDB" id="A0A0K9NW37"/>
<evidence type="ECO:0000256" key="4">
    <source>
        <dbReference type="ARBA" id="ARBA00012179"/>
    </source>
</evidence>
<evidence type="ECO:0000256" key="3">
    <source>
        <dbReference type="ARBA" id="ARBA00007626"/>
    </source>
</evidence>
<proteinExistence type="inferred from homology"/>
<evidence type="ECO:0000256" key="11">
    <source>
        <dbReference type="ARBA" id="ARBA00022842"/>
    </source>
</evidence>
<protein>
    <recommendedName>
        <fullName evidence="4">ribonuclease P</fullName>
        <ecNumber evidence="4">3.1.26.5</ecNumber>
    </recommendedName>
</protein>
<comment type="similarity">
    <text evidence="3">Belongs to the PPR family. P subfamily.</text>
</comment>
<evidence type="ECO:0000313" key="17">
    <source>
        <dbReference type="EMBL" id="KMZ60160.1"/>
    </source>
</evidence>
<dbReference type="FunFam" id="3.40.50.11980:FF:000002">
    <property type="entry name" value="Proteinaceous RNase P 2"/>
    <property type="match status" value="1"/>
</dbReference>
<evidence type="ECO:0000256" key="1">
    <source>
        <dbReference type="ARBA" id="ARBA00000928"/>
    </source>
</evidence>
<evidence type="ECO:0000256" key="10">
    <source>
        <dbReference type="ARBA" id="ARBA00022833"/>
    </source>
</evidence>
<evidence type="ECO:0000256" key="14">
    <source>
        <dbReference type="SAM" id="MobiDB-lite"/>
    </source>
</evidence>
<feature type="compositionally biased region" description="Polar residues" evidence="14">
    <location>
        <begin position="659"/>
        <end position="670"/>
    </location>
</feature>
<evidence type="ECO:0000256" key="2">
    <source>
        <dbReference type="ARBA" id="ARBA00001946"/>
    </source>
</evidence>
<keyword evidence="5" id="KW-0819">tRNA processing</keyword>
<feature type="compositionally biased region" description="Low complexity" evidence="14">
    <location>
        <begin position="689"/>
        <end position="698"/>
    </location>
</feature>
<evidence type="ECO:0000256" key="9">
    <source>
        <dbReference type="ARBA" id="ARBA00022801"/>
    </source>
</evidence>
<comment type="caution">
    <text evidence="17">The sequence shown here is derived from an EMBL/GenBank/DDBJ whole genome shotgun (WGS) entry which is preliminary data.</text>
</comment>
<dbReference type="OrthoDB" id="46913at2759"/>
<keyword evidence="10" id="KW-0862">Zinc</keyword>
<evidence type="ECO:0000259" key="15">
    <source>
        <dbReference type="Pfam" id="PF16953"/>
    </source>
</evidence>
<dbReference type="GO" id="GO:0004526">
    <property type="term" value="F:ribonuclease P activity"/>
    <property type="evidence" value="ECO:0000318"/>
    <property type="project" value="GO_Central"/>
</dbReference>
<feature type="region of interest" description="Disordered" evidence="14">
    <location>
        <begin position="659"/>
        <end position="713"/>
    </location>
</feature>
<dbReference type="PANTHER" id="PTHR13547:SF7">
    <property type="entry name" value="RIBONUCLEASE P"/>
    <property type="match status" value="1"/>
</dbReference>
<evidence type="ECO:0000313" key="18">
    <source>
        <dbReference type="Proteomes" id="UP000036987"/>
    </source>
</evidence>
<dbReference type="PROSITE" id="PS51375">
    <property type="entry name" value="PPR"/>
    <property type="match status" value="1"/>
</dbReference>
<organism evidence="17 18">
    <name type="scientific">Zostera marina</name>
    <name type="common">Eelgrass</name>
    <dbReference type="NCBI Taxonomy" id="29655"/>
    <lineage>
        <taxon>Eukaryota</taxon>
        <taxon>Viridiplantae</taxon>
        <taxon>Streptophyta</taxon>
        <taxon>Embryophyta</taxon>
        <taxon>Tracheophyta</taxon>
        <taxon>Spermatophyta</taxon>
        <taxon>Magnoliopsida</taxon>
        <taxon>Liliopsida</taxon>
        <taxon>Zosteraceae</taxon>
        <taxon>Zostera</taxon>
    </lineage>
</organism>
<keyword evidence="12" id="KW-0464">Manganese</keyword>
<keyword evidence="18" id="KW-1185">Reference proteome</keyword>
<comment type="catalytic activity">
    <reaction evidence="1">
        <text>Endonucleolytic cleavage of RNA, removing 5'-extranucleotides from tRNA precursor.</text>
        <dbReference type="EC" id="3.1.26.5"/>
    </reaction>
</comment>
<keyword evidence="9" id="KW-0378">Hydrolase</keyword>
<dbReference type="InterPro" id="IPR033443">
    <property type="entry name" value="PROP1-like_PPR_dom"/>
</dbReference>
<accession>A0A0K9NW37</accession>
<evidence type="ECO:0000256" key="5">
    <source>
        <dbReference type="ARBA" id="ARBA00022694"/>
    </source>
</evidence>
<gene>
    <name evidence="17" type="ORF">ZOSMA_5G00210</name>
</gene>